<dbReference type="SUPFAM" id="SSF52540">
    <property type="entry name" value="P-loop containing nucleoside triphosphate hydrolases"/>
    <property type="match status" value="1"/>
</dbReference>
<dbReference type="EMBL" id="AOSV01000020">
    <property type="protein sequence ID" value="EMG37149.1"/>
    <property type="molecule type" value="Genomic_DNA"/>
</dbReference>
<proteinExistence type="predicted"/>
<dbReference type="PATRIC" id="fig|1262666.3.peg.2010"/>
<evidence type="ECO:0000313" key="2">
    <source>
        <dbReference type="EMBL" id="EMG37149.1"/>
    </source>
</evidence>
<evidence type="ECO:0000259" key="1">
    <source>
        <dbReference type="SMART" id="SM00382"/>
    </source>
</evidence>
<dbReference type="SMART" id="SM00382">
    <property type="entry name" value="AAA"/>
    <property type="match status" value="1"/>
</dbReference>
<dbReference type="Proteomes" id="UP000011922">
    <property type="component" value="Unassembled WGS sequence"/>
</dbReference>
<dbReference type="RefSeq" id="WP_005986695.1">
    <property type="nucleotide sequence ID" value="NZ_AOSV01000020.1"/>
</dbReference>
<name>M5PSQ3_DESAF</name>
<evidence type="ECO:0000313" key="3">
    <source>
        <dbReference type="Proteomes" id="UP000011922"/>
    </source>
</evidence>
<dbReference type="InterPro" id="IPR003593">
    <property type="entry name" value="AAA+_ATPase"/>
</dbReference>
<sequence>MFRKAERRASKLRLALVGPSGSGKTYSALLISKGLGGRVALIDTERGSGELYSHLLDYDAAQLNPPFSPEKYIQAIRVAEKAGYDVLIIDSLSHAWTGEGGVLDLHDRASKSVKNTFAAWREVTPQHNALVDAILASPCHIVVTMRTKTAYEVSNENGKAKMVKVGLAPVQRDGLEYEFTVVMDLSVEGHVASASKDRTGIFDGQHIVPGEETGRALKAWLEGGALVAAAPSIPEPFVRPPKGASFLMDQLFGFLDGLGLMDRYQEYHAYVCARYGARDIETLAREQLIEQINLLRQCRQSPEKREQLIAILNQQRKAA</sequence>
<dbReference type="OrthoDB" id="1625426at2"/>
<dbReference type="Gene3D" id="3.40.50.300">
    <property type="entry name" value="P-loop containing nucleotide triphosphate hydrolases"/>
    <property type="match status" value="1"/>
</dbReference>
<organism evidence="2 3">
    <name type="scientific">Desulfocurvibacter africanus PCS</name>
    <dbReference type="NCBI Taxonomy" id="1262666"/>
    <lineage>
        <taxon>Bacteria</taxon>
        <taxon>Pseudomonadati</taxon>
        <taxon>Thermodesulfobacteriota</taxon>
        <taxon>Desulfovibrionia</taxon>
        <taxon>Desulfovibrionales</taxon>
        <taxon>Desulfovibrionaceae</taxon>
        <taxon>Desulfocurvibacter</taxon>
    </lineage>
</organism>
<comment type="caution">
    <text evidence="2">The sequence shown here is derived from an EMBL/GenBank/DDBJ whole genome shotgun (WGS) entry which is preliminary data.</text>
</comment>
<gene>
    <name evidence="2" type="ORF">PCS_01985</name>
</gene>
<dbReference type="InterPro" id="IPR027417">
    <property type="entry name" value="P-loop_NTPase"/>
</dbReference>
<dbReference type="AlphaFoldDB" id="M5PSQ3"/>
<feature type="domain" description="AAA+ ATPase" evidence="1">
    <location>
        <begin position="10"/>
        <end position="189"/>
    </location>
</feature>
<dbReference type="Pfam" id="PF13479">
    <property type="entry name" value="AAA_24"/>
    <property type="match status" value="1"/>
</dbReference>
<reference evidence="2 3" key="1">
    <citation type="journal article" date="2013" name="Genome Announc.">
        <title>Draft Genome Sequence for Desulfovibrio africanus Strain PCS.</title>
        <authorList>
            <person name="Brown S.D."/>
            <person name="Utturkar S.M."/>
            <person name="Arkin A.P."/>
            <person name="Deutschbauer A.M."/>
            <person name="Elias D.A."/>
            <person name="Hazen T.C."/>
            <person name="Chakraborty R."/>
        </authorList>
    </citation>
    <scope>NUCLEOTIDE SEQUENCE [LARGE SCALE GENOMIC DNA]</scope>
    <source>
        <strain evidence="2 3">PCS</strain>
    </source>
</reference>
<protein>
    <submittedName>
        <fullName evidence="2">RecA/RadA recombinase</fullName>
    </submittedName>
</protein>
<accession>M5PSQ3</accession>